<keyword evidence="6" id="KW-0648">Protein biosynthesis</keyword>
<evidence type="ECO:0000256" key="8">
    <source>
        <dbReference type="ARBA" id="ARBA00030619"/>
    </source>
</evidence>
<dbReference type="KEGG" id="mng:MNEG_15584"/>
<dbReference type="AlphaFoldDB" id="A0A0D2LK91"/>
<dbReference type="SUPFAM" id="SSF52954">
    <property type="entry name" value="Class II aaRS ABD-related"/>
    <property type="match status" value="1"/>
</dbReference>
<dbReference type="GeneID" id="25733260"/>
<dbReference type="Gene3D" id="3.30.930.10">
    <property type="entry name" value="Bira Bifunctional Protein, Domain 2"/>
    <property type="match status" value="1"/>
</dbReference>
<dbReference type="InterPro" id="IPR036621">
    <property type="entry name" value="Anticodon-bd_dom_sf"/>
</dbReference>
<dbReference type="STRING" id="145388.A0A0D2LK91"/>
<dbReference type="SUPFAM" id="SSF55681">
    <property type="entry name" value="Class II aaRS and biotin synthetases"/>
    <property type="match status" value="1"/>
</dbReference>
<dbReference type="Pfam" id="PF03129">
    <property type="entry name" value="HGTP_anticodon"/>
    <property type="match status" value="1"/>
</dbReference>
<evidence type="ECO:0000259" key="11">
    <source>
        <dbReference type="Pfam" id="PF03129"/>
    </source>
</evidence>
<name>A0A0D2LK91_9CHLO</name>
<dbReference type="Pfam" id="PF13393">
    <property type="entry name" value="tRNA-synt_His"/>
    <property type="match status" value="1"/>
</dbReference>
<keyword evidence="4" id="KW-0547">Nucleotide-binding</keyword>
<dbReference type="PANTHER" id="PTHR43707:SF1">
    <property type="entry name" value="HISTIDINE--TRNA LIGASE, MITOCHONDRIAL-RELATED"/>
    <property type="match status" value="1"/>
</dbReference>
<dbReference type="InterPro" id="IPR004154">
    <property type="entry name" value="Anticodon-bd"/>
</dbReference>
<comment type="similarity">
    <text evidence="1">Belongs to the class-II aminoacyl-tRNA synthetase family.</text>
</comment>
<evidence type="ECO:0000259" key="12">
    <source>
        <dbReference type="Pfam" id="PF13393"/>
    </source>
</evidence>
<keyword evidence="10" id="KW-0732">Signal</keyword>
<proteinExistence type="inferred from homology"/>
<dbReference type="EMBL" id="KK105676">
    <property type="protein sequence ID" value="KIY92379.1"/>
    <property type="molecule type" value="Genomic_DNA"/>
</dbReference>
<dbReference type="Gene3D" id="3.40.50.800">
    <property type="entry name" value="Anticodon-binding domain"/>
    <property type="match status" value="1"/>
</dbReference>
<evidence type="ECO:0000256" key="1">
    <source>
        <dbReference type="ARBA" id="ARBA00008226"/>
    </source>
</evidence>
<dbReference type="FunFam" id="3.40.50.800:FF:000017">
    <property type="entry name" value="Histidine--tRNA ligase chloroplastic/mitochondrial"/>
    <property type="match status" value="1"/>
</dbReference>
<feature type="chain" id="PRO_5002257976" description="histidine--tRNA ligase" evidence="10">
    <location>
        <begin position="19"/>
        <end position="238"/>
    </location>
</feature>
<dbReference type="GO" id="GO:0004821">
    <property type="term" value="F:histidine-tRNA ligase activity"/>
    <property type="evidence" value="ECO:0007669"/>
    <property type="project" value="UniProtKB-EC"/>
</dbReference>
<dbReference type="PANTHER" id="PTHR43707">
    <property type="entry name" value="HISTIDYL-TRNA SYNTHETASE"/>
    <property type="match status" value="1"/>
</dbReference>
<accession>A0A0D2LK91</accession>
<dbReference type="InterPro" id="IPR045864">
    <property type="entry name" value="aa-tRNA-synth_II/BPL/LPL"/>
</dbReference>
<evidence type="ECO:0000313" key="14">
    <source>
        <dbReference type="Proteomes" id="UP000054498"/>
    </source>
</evidence>
<keyword evidence="3 13" id="KW-0436">Ligase</keyword>
<dbReference type="RefSeq" id="XP_013891399.1">
    <property type="nucleotide sequence ID" value="XM_014035945.1"/>
</dbReference>
<dbReference type="InterPro" id="IPR004516">
    <property type="entry name" value="HisRS/HisZ"/>
</dbReference>
<keyword evidence="14" id="KW-1185">Reference proteome</keyword>
<evidence type="ECO:0000256" key="7">
    <source>
        <dbReference type="ARBA" id="ARBA00023146"/>
    </source>
</evidence>
<keyword evidence="5" id="KW-0067">ATP-binding</keyword>
<evidence type="ECO:0000256" key="5">
    <source>
        <dbReference type="ARBA" id="ARBA00022840"/>
    </source>
</evidence>
<gene>
    <name evidence="13" type="ORF">MNEG_15584</name>
</gene>
<dbReference type="EC" id="6.1.1.21" evidence="2"/>
<evidence type="ECO:0000256" key="6">
    <source>
        <dbReference type="ARBA" id="ARBA00022917"/>
    </source>
</evidence>
<evidence type="ECO:0000256" key="4">
    <source>
        <dbReference type="ARBA" id="ARBA00022741"/>
    </source>
</evidence>
<protein>
    <recommendedName>
        <fullName evidence="2">histidine--tRNA ligase</fullName>
        <ecNumber evidence="2">6.1.1.21</ecNumber>
    </recommendedName>
    <alternativeName>
        <fullName evidence="8">Histidyl-tRNA synthetase</fullName>
    </alternativeName>
</protein>
<evidence type="ECO:0000313" key="13">
    <source>
        <dbReference type="EMBL" id="KIY92379.1"/>
    </source>
</evidence>
<sequence>MSCRGLCLSSTSILGALAVRSLDELQALLGDDAGEALSDLQRLWALARGYGYEEWLLFDASVVRGLAYYTGIVFEGFDRAGQLRAICGGGRYDKLLGTFGGADAPCAGFGFGDAVIVELLKDKGLLPATGHKVDDVVLVLDEELRPAACGLAASLRAAGRSVDIQLEPKKKVKAAIKAAERAGAARLLIVGGDEWARGAVAVRDLAAFEQREVAVEELLAGGGSGGGAGGAAAAEAAT</sequence>
<dbReference type="GO" id="GO:0005737">
    <property type="term" value="C:cytoplasm"/>
    <property type="evidence" value="ECO:0007669"/>
    <property type="project" value="InterPro"/>
</dbReference>
<dbReference type="Proteomes" id="UP000054498">
    <property type="component" value="Unassembled WGS sequence"/>
</dbReference>
<comment type="catalytic activity">
    <reaction evidence="9">
        <text>tRNA(His) + L-histidine + ATP = L-histidyl-tRNA(His) + AMP + diphosphate + H(+)</text>
        <dbReference type="Rhea" id="RHEA:17313"/>
        <dbReference type="Rhea" id="RHEA-COMP:9665"/>
        <dbReference type="Rhea" id="RHEA-COMP:9689"/>
        <dbReference type="ChEBI" id="CHEBI:15378"/>
        <dbReference type="ChEBI" id="CHEBI:30616"/>
        <dbReference type="ChEBI" id="CHEBI:33019"/>
        <dbReference type="ChEBI" id="CHEBI:57595"/>
        <dbReference type="ChEBI" id="CHEBI:78442"/>
        <dbReference type="ChEBI" id="CHEBI:78527"/>
        <dbReference type="ChEBI" id="CHEBI:456215"/>
        <dbReference type="EC" id="6.1.1.21"/>
    </reaction>
</comment>
<feature type="signal peptide" evidence="10">
    <location>
        <begin position="1"/>
        <end position="18"/>
    </location>
</feature>
<dbReference type="OrthoDB" id="1906957at2759"/>
<organism evidence="13 14">
    <name type="scientific">Monoraphidium neglectum</name>
    <dbReference type="NCBI Taxonomy" id="145388"/>
    <lineage>
        <taxon>Eukaryota</taxon>
        <taxon>Viridiplantae</taxon>
        <taxon>Chlorophyta</taxon>
        <taxon>core chlorophytes</taxon>
        <taxon>Chlorophyceae</taxon>
        <taxon>CS clade</taxon>
        <taxon>Sphaeropleales</taxon>
        <taxon>Selenastraceae</taxon>
        <taxon>Monoraphidium</taxon>
    </lineage>
</organism>
<dbReference type="GO" id="GO:0006427">
    <property type="term" value="P:histidyl-tRNA aminoacylation"/>
    <property type="evidence" value="ECO:0007669"/>
    <property type="project" value="TreeGrafter"/>
</dbReference>
<reference evidence="13 14" key="1">
    <citation type="journal article" date="2013" name="BMC Genomics">
        <title>Reconstruction of the lipid metabolism for the microalga Monoraphidium neglectum from its genome sequence reveals characteristics suitable for biofuel production.</title>
        <authorList>
            <person name="Bogen C."/>
            <person name="Al-Dilaimi A."/>
            <person name="Albersmeier A."/>
            <person name="Wichmann J."/>
            <person name="Grundmann M."/>
            <person name="Rupp O."/>
            <person name="Lauersen K.J."/>
            <person name="Blifernez-Klassen O."/>
            <person name="Kalinowski J."/>
            <person name="Goesmann A."/>
            <person name="Mussgnug J.H."/>
            <person name="Kruse O."/>
        </authorList>
    </citation>
    <scope>NUCLEOTIDE SEQUENCE [LARGE SCALE GENOMIC DNA]</scope>
    <source>
        <strain evidence="13 14">SAG 48.87</strain>
    </source>
</reference>
<feature type="domain" description="Anticodon-binding" evidence="11">
    <location>
        <begin position="136"/>
        <end position="219"/>
    </location>
</feature>
<evidence type="ECO:0000256" key="2">
    <source>
        <dbReference type="ARBA" id="ARBA00012815"/>
    </source>
</evidence>
<evidence type="ECO:0000256" key="10">
    <source>
        <dbReference type="SAM" id="SignalP"/>
    </source>
</evidence>
<keyword evidence="7 13" id="KW-0030">Aminoacyl-tRNA synthetase</keyword>
<dbReference type="GO" id="GO:0005524">
    <property type="term" value="F:ATP binding"/>
    <property type="evidence" value="ECO:0007669"/>
    <property type="project" value="UniProtKB-KW"/>
</dbReference>
<evidence type="ECO:0000256" key="9">
    <source>
        <dbReference type="ARBA" id="ARBA00047639"/>
    </source>
</evidence>
<evidence type="ECO:0000256" key="3">
    <source>
        <dbReference type="ARBA" id="ARBA00022598"/>
    </source>
</evidence>
<feature type="domain" description="Class II Histidinyl-tRNA synthetase (HisRS)-like catalytic core" evidence="12">
    <location>
        <begin position="23"/>
        <end position="110"/>
    </location>
</feature>
<dbReference type="InterPro" id="IPR041715">
    <property type="entry name" value="HisRS-like_core"/>
</dbReference>